<evidence type="ECO:0000313" key="1">
    <source>
        <dbReference type="EMBL" id="KAL1492425.1"/>
    </source>
</evidence>
<name>A0ABD1ECZ6_HYPHA</name>
<keyword evidence="2" id="KW-1185">Reference proteome</keyword>
<comment type="caution">
    <text evidence="1">The sequence shown here is derived from an EMBL/GenBank/DDBJ whole genome shotgun (WGS) entry which is preliminary data.</text>
</comment>
<dbReference type="EMBL" id="JBDJPC010000008">
    <property type="protein sequence ID" value="KAL1492425.1"/>
    <property type="molecule type" value="Genomic_DNA"/>
</dbReference>
<organism evidence="1 2">
    <name type="scientific">Hypothenemus hampei</name>
    <name type="common">Coffee berry borer</name>
    <dbReference type="NCBI Taxonomy" id="57062"/>
    <lineage>
        <taxon>Eukaryota</taxon>
        <taxon>Metazoa</taxon>
        <taxon>Ecdysozoa</taxon>
        <taxon>Arthropoda</taxon>
        <taxon>Hexapoda</taxon>
        <taxon>Insecta</taxon>
        <taxon>Pterygota</taxon>
        <taxon>Neoptera</taxon>
        <taxon>Endopterygota</taxon>
        <taxon>Coleoptera</taxon>
        <taxon>Polyphaga</taxon>
        <taxon>Cucujiformia</taxon>
        <taxon>Curculionidae</taxon>
        <taxon>Scolytinae</taxon>
        <taxon>Hypothenemus</taxon>
    </lineage>
</organism>
<evidence type="ECO:0000313" key="2">
    <source>
        <dbReference type="Proteomes" id="UP001566132"/>
    </source>
</evidence>
<accession>A0ABD1ECZ6</accession>
<dbReference type="AlphaFoldDB" id="A0ABD1ECZ6"/>
<protein>
    <submittedName>
        <fullName evidence="1">Uncharacterized protein</fullName>
    </submittedName>
</protein>
<sequence>MKSQISPQFNDYNPDENKQIMVEENEISDTATGWIARKFKDTYPDLGEYTYKMRNDHNYNTPSWVQHLSFGGLNEPSKKWLQQIKEIDRRKGDDYFFKKLRQGAQETSLPDSERQSILRTIGVGFLIPSTVKIFRFHGGWHILWWEMTKAML</sequence>
<reference evidence="1 2" key="1">
    <citation type="submission" date="2024-05" db="EMBL/GenBank/DDBJ databases">
        <title>Genetic variation in Jamaican populations of the coffee berry borer (Hypothenemus hampei).</title>
        <authorList>
            <person name="Errbii M."/>
            <person name="Myrie A."/>
        </authorList>
    </citation>
    <scope>NUCLEOTIDE SEQUENCE [LARGE SCALE GENOMIC DNA]</scope>
    <source>
        <strain evidence="1">JA-Hopewell-2020-01-JO</strain>
        <tissue evidence="1">Whole body</tissue>
    </source>
</reference>
<gene>
    <name evidence="1" type="ORF">ABEB36_010677</name>
</gene>
<proteinExistence type="predicted"/>
<dbReference type="Proteomes" id="UP001566132">
    <property type="component" value="Unassembled WGS sequence"/>
</dbReference>